<evidence type="ECO:0000313" key="1">
    <source>
        <dbReference type="EMBL" id="PWA56882.1"/>
    </source>
</evidence>
<dbReference type="EMBL" id="PKPP01006327">
    <property type="protein sequence ID" value="PWA56882.1"/>
    <property type="molecule type" value="Genomic_DNA"/>
</dbReference>
<sequence>MAGGAAGGFVTRAFESMLKESSGNKKYTSLQSAIQSYLDYEFVADDLTNYICSVNFGSNCLIQGMDVSVFVMQLRTAFNA</sequence>
<evidence type="ECO:0000313" key="2">
    <source>
        <dbReference type="Proteomes" id="UP000245207"/>
    </source>
</evidence>
<dbReference type="Proteomes" id="UP000245207">
    <property type="component" value="Unassembled WGS sequence"/>
</dbReference>
<comment type="caution">
    <text evidence="1">The sequence shown here is derived from an EMBL/GenBank/DDBJ whole genome shotgun (WGS) entry which is preliminary data.</text>
</comment>
<name>A0A2U1M6I6_ARTAN</name>
<dbReference type="OrthoDB" id="430364at2759"/>
<protein>
    <submittedName>
        <fullName evidence="1">HOPM interactor 7</fullName>
    </submittedName>
</protein>
<accession>A0A2U1M6I6</accession>
<dbReference type="STRING" id="35608.A0A2U1M6I6"/>
<dbReference type="AlphaFoldDB" id="A0A2U1M6I6"/>
<organism evidence="1 2">
    <name type="scientific">Artemisia annua</name>
    <name type="common">Sweet wormwood</name>
    <dbReference type="NCBI Taxonomy" id="35608"/>
    <lineage>
        <taxon>Eukaryota</taxon>
        <taxon>Viridiplantae</taxon>
        <taxon>Streptophyta</taxon>
        <taxon>Embryophyta</taxon>
        <taxon>Tracheophyta</taxon>
        <taxon>Spermatophyta</taxon>
        <taxon>Magnoliopsida</taxon>
        <taxon>eudicotyledons</taxon>
        <taxon>Gunneridae</taxon>
        <taxon>Pentapetalae</taxon>
        <taxon>asterids</taxon>
        <taxon>campanulids</taxon>
        <taxon>Asterales</taxon>
        <taxon>Asteraceae</taxon>
        <taxon>Asteroideae</taxon>
        <taxon>Anthemideae</taxon>
        <taxon>Artemisiinae</taxon>
        <taxon>Artemisia</taxon>
    </lineage>
</organism>
<proteinExistence type="predicted"/>
<gene>
    <name evidence="1" type="ORF">CTI12_AA414330</name>
</gene>
<reference evidence="1 2" key="1">
    <citation type="journal article" date="2018" name="Mol. Plant">
        <title>The genome of Artemisia annua provides insight into the evolution of Asteraceae family and artemisinin biosynthesis.</title>
        <authorList>
            <person name="Shen Q."/>
            <person name="Zhang L."/>
            <person name="Liao Z."/>
            <person name="Wang S."/>
            <person name="Yan T."/>
            <person name="Shi P."/>
            <person name="Liu M."/>
            <person name="Fu X."/>
            <person name="Pan Q."/>
            <person name="Wang Y."/>
            <person name="Lv Z."/>
            <person name="Lu X."/>
            <person name="Zhang F."/>
            <person name="Jiang W."/>
            <person name="Ma Y."/>
            <person name="Chen M."/>
            <person name="Hao X."/>
            <person name="Li L."/>
            <person name="Tang Y."/>
            <person name="Lv G."/>
            <person name="Zhou Y."/>
            <person name="Sun X."/>
            <person name="Brodelius P.E."/>
            <person name="Rose J.K.C."/>
            <person name="Tang K."/>
        </authorList>
    </citation>
    <scope>NUCLEOTIDE SEQUENCE [LARGE SCALE GENOMIC DNA]</scope>
    <source>
        <strain evidence="2">cv. Huhao1</strain>
        <tissue evidence="1">Leaf</tissue>
    </source>
</reference>
<keyword evidence="2" id="KW-1185">Reference proteome</keyword>